<dbReference type="AlphaFoldDB" id="A0A6N2ZI62"/>
<organism evidence="2">
    <name type="scientific">Veillonella atypica</name>
    <dbReference type="NCBI Taxonomy" id="39777"/>
    <lineage>
        <taxon>Bacteria</taxon>
        <taxon>Bacillati</taxon>
        <taxon>Bacillota</taxon>
        <taxon>Negativicutes</taxon>
        <taxon>Veillonellales</taxon>
        <taxon>Veillonellaceae</taxon>
        <taxon>Veillonella</taxon>
    </lineage>
</organism>
<gene>
    <name evidence="2" type="ORF">VALFYP47_00805</name>
</gene>
<feature type="region of interest" description="Disordered" evidence="1">
    <location>
        <begin position="92"/>
        <end position="144"/>
    </location>
</feature>
<name>A0A6N2ZI62_9FIRM</name>
<proteinExistence type="predicted"/>
<dbReference type="RefSeq" id="WP_422103739.1">
    <property type="nucleotide sequence ID" value="NZ_CACRUN010000007.1"/>
</dbReference>
<sequence length="197" mass="21940">MQDCTTCPNKEYCIPDECKQLGAKKMPSRTAMRKGHIEKYPFKVYHIVKPKGNKTMIELKITVDKAVELEQEVKDLYQSIVGAPVKDVEPANWTTNDVKPAKKETPKVEEPIKEEAPAPKEKPASTVEPAKAEEPKVEAPSLEATREAVKDVMAKAADKTKAKGEFKAFLDSIGAEKVTSATDEQRIQIMEWVNSRG</sequence>
<reference evidence="2" key="1">
    <citation type="submission" date="2019-11" db="EMBL/GenBank/DDBJ databases">
        <authorList>
            <person name="Feng L."/>
        </authorList>
    </citation>
    <scope>NUCLEOTIDE SEQUENCE</scope>
    <source>
        <strain evidence="2">VatypicaLFYP47</strain>
    </source>
</reference>
<accession>A0A6N2ZI62</accession>
<evidence type="ECO:0000256" key="1">
    <source>
        <dbReference type="SAM" id="MobiDB-lite"/>
    </source>
</evidence>
<dbReference type="EMBL" id="CACRUN010000007">
    <property type="protein sequence ID" value="VYT77787.1"/>
    <property type="molecule type" value="Genomic_DNA"/>
</dbReference>
<feature type="compositionally biased region" description="Basic and acidic residues" evidence="1">
    <location>
        <begin position="99"/>
        <end position="123"/>
    </location>
</feature>
<evidence type="ECO:0000313" key="2">
    <source>
        <dbReference type="EMBL" id="VYT77787.1"/>
    </source>
</evidence>
<protein>
    <submittedName>
        <fullName evidence="2">Uncharacterized protein</fullName>
    </submittedName>
</protein>